<dbReference type="Pfam" id="PF14223">
    <property type="entry name" value="Retrotran_gag_2"/>
    <property type="match status" value="1"/>
</dbReference>
<evidence type="ECO:0000313" key="1">
    <source>
        <dbReference type="EMBL" id="KAH1081707.1"/>
    </source>
</evidence>
<gene>
    <name evidence="1" type="ORF">J1N35_021468</name>
</gene>
<reference evidence="1 2" key="1">
    <citation type="journal article" date="2021" name="Plant Biotechnol. J.">
        <title>Multi-omics assisted identification of the key and species-specific regulatory components of drought-tolerant mechanisms in Gossypium stocksii.</title>
        <authorList>
            <person name="Yu D."/>
            <person name="Ke L."/>
            <person name="Zhang D."/>
            <person name="Wu Y."/>
            <person name="Sun Y."/>
            <person name="Mei J."/>
            <person name="Sun J."/>
            <person name="Sun Y."/>
        </authorList>
    </citation>
    <scope>NUCLEOTIDE SEQUENCE [LARGE SCALE GENOMIC DNA]</scope>
    <source>
        <strain evidence="2">cv. E1</strain>
        <tissue evidence="1">Leaf</tissue>
    </source>
</reference>
<protein>
    <recommendedName>
        <fullName evidence="3">Retrovirus-related Pol polyprotein from transposon TNT 1-94</fullName>
    </recommendedName>
</protein>
<evidence type="ECO:0000313" key="2">
    <source>
        <dbReference type="Proteomes" id="UP000828251"/>
    </source>
</evidence>
<accession>A0A9D3VFS3</accession>
<dbReference type="Proteomes" id="UP000828251">
    <property type="component" value="Unassembled WGS sequence"/>
</dbReference>
<proteinExistence type="predicted"/>
<dbReference type="AlphaFoldDB" id="A0A9D3VFS3"/>
<keyword evidence="2" id="KW-1185">Reference proteome</keyword>
<sequence length="194" mass="22791">MKSLKYEILLLDTNTRFALWHIKIQVVLAQMDLEDALLVIDKMLSTLTEEEKRHKDQKALSQLHLYLSKEILQDVMKEKTAAVLWKRLEQICMLKTLTNKLHMKQHLYAHRLEEGASVHEHLTIFKEILLDLEVMEVQCDKEDLGLVLLCSLPSSYSIFRDTILYIRKSFTIDEVYDSLTSYDKMKHIVVKLDS</sequence>
<organism evidence="1 2">
    <name type="scientific">Gossypium stocksii</name>
    <dbReference type="NCBI Taxonomy" id="47602"/>
    <lineage>
        <taxon>Eukaryota</taxon>
        <taxon>Viridiplantae</taxon>
        <taxon>Streptophyta</taxon>
        <taxon>Embryophyta</taxon>
        <taxon>Tracheophyta</taxon>
        <taxon>Spermatophyta</taxon>
        <taxon>Magnoliopsida</taxon>
        <taxon>eudicotyledons</taxon>
        <taxon>Gunneridae</taxon>
        <taxon>Pentapetalae</taxon>
        <taxon>rosids</taxon>
        <taxon>malvids</taxon>
        <taxon>Malvales</taxon>
        <taxon>Malvaceae</taxon>
        <taxon>Malvoideae</taxon>
        <taxon>Gossypium</taxon>
    </lineage>
</organism>
<comment type="caution">
    <text evidence="1">The sequence shown here is derived from an EMBL/GenBank/DDBJ whole genome shotgun (WGS) entry which is preliminary data.</text>
</comment>
<dbReference type="OrthoDB" id="1670072at2759"/>
<dbReference type="EMBL" id="JAIQCV010000007">
    <property type="protein sequence ID" value="KAH1081707.1"/>
    <property type="molecule type" value="Genomic_DNA"/>
</dbReference>
<evidence type="ECO:0008006" key="3">
    <source>
        <dbReference type="Google" id="ProtNLM"/>
    </source>
</evidence>
<name>A0A9D3VFS3_9ROSI</name>